<keyword evidence="1" id="KW-0472">Membrane</keyword>
<evidence type="ECO:0000313" key="3">
    <source>
        <dbReference type="Proteomes" id="UP000262712"/>
    </source>
</evidence>
<organism evidence="2 3">
    <name type="scientific">Malaciobacter molluscorum LMG 25693</name>
    <dbReference type="NCBI Taxonomy" id="870501"/>
    <lineage>
        <taxon>Bacteria</taxon>
        <taxon>Pseudomonadati</taxon>
        <taxon>Campylobacterota</taxon>
        <taxon>Epsilonproteobacteria</taxon>
        <taxon>Campylobacterales</taxon>
        <taxon>Arcobacteraceae</taxon>
        <taxon>Malaciobacter</taxon>
    </lineage>
</organism>
<sequence length="55" mass="6543">MYNDNLKGLIIDLVYIIFICLMVIPVTYYTLELVFSNKIYEKQKNKKGKIKKDLL</sequence>
<protein>
    <submittedName>
        <fullName evidence="2">Uncharacterized protein</fullName>
    </submittedName>
</protein>
<proteinExistence type="predicted"/>
<evidence type="ECO:0000313" key="2">
    <source>
        <dbReference type="EMBL" id="AXX93663.1"/>
    </source>
</evidence>
<gene>
    <name evidence="2" type="ORF">AMOL_2730</name>
</gene>
<keyword evidence="1" id="KW-1133">Transmembrane helix</keyword>
<feature type="transmembrane region" description="Helical" evidence="1">
    <location>
        <begin position="13"/>
        <end position="35"/>
    </location>
</feature>
<reference evidence="2 3" key="1">
    <citation type="submission" date="2018-08" db="EMBL/GenBank/DDBJ databases">
        <title>Complete genome of the Arcobacter molluscorum type strain LMG 25693.</title>
        <authorList>
            <person name="Miller W.G."/>
            <person name="Yee E."/>
            <person name="Bono J.L."/>
        </authorList>
    </citation>
    <scope>NUCLEOTIDE SEQUENCE [LARGE SCALE GENOMIC DNA]</scope>
    <source>
        <strain evidence="2 3">CECT 7696</strain>
    </source>
</reference>
<dbReference type="EMBL" id="CP032098">
    <property type="protein sequence ID" value="AXX93663.1"/>
    <property type="molecule type" value="Genomic_DNA"/>
</dbReference>
<accession>A0AB33H0A2</accession>
<name>A0AB33H0A2_9BACT</name>
<dbReference type="AlphaFoldDB" id="A0AB33H0A2"/>
<keyword evidence="1" id="KW-0812">Transmembrane</keyword>
<evidence type="ECO:0000256" key="1">
    <source>
        <dbReference type="SAM" id="Phobius"/>
    </source>
</evidence>
<dbReference type="KEGG" id="amol:AMOL_2730"/>
<dbReference type="Proteomes" id="UP000262712">
    <property type="component" value="Chromosome"/>
</dbReference>